<comment type="caution">
    <text evidence="2">The sequence shown here is derived from an EMBL/GenBank/DDBJ whole genome shotgun (WGS) entry which is preliminary data.</text>
</comment>
<proteinExistence type="predicted"/>
<dbReference type="EMBL" id="MU006174">
    <property type="protein sequence ID" value="KAF2834070.1"/>
    <property type="molecule type" value="Genomic_DNA"/>
</dbReference>
<dbReference type="Proteomes" id="UP000799429">
    <property type="component" value="Unassembled WGS sequence"/>
</dbReference>
<accession>A0A9P4S1X8</accession>
<keyword evidence="3" id="KW-1185">Reference proteome</keyword>
<feature type="region of interest" description="Disordered" evidence="1">
    <location>
        <begin position="100"/>
        <end position="142"/>
    </location>
</feature>
<evidence type="ECO:0008006" key="4">
    <source>
        <dbReference type="Google" id="ProtNLM"/>
    </source>
</evidence>
<dbReference type="AlphaFoldDB" id="A0A9P4S1X8"/>
<feature type="region of interest" description="Disordered" evidence="1">
    <location>
        <begin position="25"/>
        <end position="47"/>
    </location>
</feature>
<evidence type="ECO:0000256" key="1">
    <source>
        <dbReference type="SAM" id="MobiDB-lite"/>
    </source>
</evidence>
<evidence type="ECO:0000313" key="3">
    <source>
        <dbReference type="Proteomes" id="UP000799429"/>
    </source>
</evidence>
<protein>
    <recommendedName>
        <fullName evidence="4">Myb-like domain-containing protein</fullName>
    </recommendedName>
</protein>
<evidence type="ECO:0000313" key="2">
    <source>
        <dbReference type="EMBL" id="KAF2834070.1"/>
    </source>
</evidence>
<name>A0A9P4S1X8_9PEZI</name>
<sequence>MAEYSPVPQPGFIKLESASLFNFTGFDPNVPSRPRSSPSTFGPSQDELLWTSNPLRISHPSIDDGYFTGPTYPPSRAMSPRYEHLGGGIADVRAPTPRRPYAPIAPNPAGLVKMNEGKRPREEEETSEGSAKRRKRSSSSALPVEIGEEDKLLFKLKDDESLPWKDIAARFHSELGKTFQVPALQMRYKRLRERLRVWSEIDVTALRLAHDYWERSKFEIISQKMLEFGASEKWSPKHCARKWAEIMPINDPVVHVPTPAFSHASMSQLSSPVDGPPYVSFFSTIP</sequence>
<gene>
    <name evidence="2" type="ORF">M501DRAFT_944979</name>
</gene>
<organism evidence="2 3">
    <name type="scientific">Patellaria atrata CBS 101060</name>
    <dbReference type="NCBI Taxonomy" id="1346257"/>
    <lineage>
        <taxon>Eukaryota</taxon>
        <taxon>Fungi</taxon>
        <taxon>Dikarya</taxon>
        <taxon>Ascomycota</taxon>
        <taxon>Pezizomycotina</taxon>
        <taxon>Dothideomycetes</taxon>
        <taxon>Dothideomycetes incertae sedis</taxon>
        <taxon>Patellariales</taxon>
        <taxon>Patellariaceae</taxon>
        <taxon>Patellaria</taxon>
    </lineage>
</organism>
<dbReference type="OrthoDB" id="5421421at2759"/>
<reference evidence="2" key="1">
    <citation type="journal article" date="2020" name="Stud. Mycol.">
        <title>101 Dothideomycetes genomes: a test case for predicting lifestyles and emergence of pathogens.</title>
        <authorList>
            <person name="Haridas S."/>
            <person name="Albert R."/>
            <person name="Binder M."/>
            <person name="Bloem J."/>
            <person name="Labutti K."/>
            <person name="Salamov A."/>
            <person name="Andreopoulos B."/>
            <person name="Baker S."/>
            <person name="Barry K."/>
            <person name="Bills G."/>
            <person name="Bluhm B."/>
            <person name="Cannon C."/>
            <person name="Castanera R."/>
            <person name="Culley D."/>
            <person name="Daum C."/>
            <person name="Ezra D."/>
            <person name="Gonzalez J."/>
            <person name="Henrissat B."/>
            <person name="Kuo A."/>
            <person name="Liang C."/>
            <person name="Lipzen A."/>
            <person name="Lutzoni F."/>
            <person name="Magnuson J."/>
            <person name="Mondo S."/>
            <person name="Nolan M."/>
            <person name="Ohm R."/>
            <person name="Pangilinan J."/>
            <person name="Park H.-J."/>
            <person name="Ramirez L."/>
            <person name="Alfaro M."/>
            <person name="Sun H."/>
            <person name="Tritt A."/>
            <person name="Yoshinaga Y."/>
            <person name="Zwiers L.-H."/>
            <person name="Turgeon B."/>
            <person name="Goodwin S."/>
            <person name="Spatafora J."/>
            <person name="Crous P."/>
            <person name="Grigoriev I."/>
        </authorList>
    </citation>
    <scope>NUCLEOTIDE SEQUENCE</scope>
    <source>
        <strain evidence="2">CBS 101060</strain>
    </source>
</reference>